<accession>A0AAE0C5F5</accession>
<dbReference type="EMBL" id="LGRX02028318">
    <property type="protein sequence ID" value="KAK3248204.1"/>
    <property type="molecule type" value="Genomic_DNA"/>
</dbReference>
<feature type="region of interest" description="Disordered" evidence="1">
    <location>
        <begin position="85"/>
        <end position="104"/>
    </location>
</feature>
<sequence length="337" mass="36527">MRDNKFANAVTRLTGASTDYWKSAPVVPVLVTYSRSDIKVSGEIMELSWRTPTQQANSYWSTLWATPVDDPASRKITKFQRGQIESEARRLQTQPPKSPFDPYPIRIPSQDFDEAADDVDDDAVIACHNQSFEANKGVVLCVLAVLLFACVGIISIITDNEFQKTLSPAKQPHAVLSDNLILPVIASRESSTALRAHINFVVKFDGMSVDDFTSRHEKAFRAAIVKFAGVSANDIDMNTDSLVKMSRPGDAKGVLVSTVVDFSAESGDLSSQAASLSAPQFKSYLLGAKGSLFKDAMSWATNIAAGDITVVEVSSGENGGLIRNNATMISRRTALGE</sequence>
<keyword evidence="2" id="KW-1133">Transmembrane helix</keyword>
<evidence type="ECO:0000256" key="1">
    <source>
        <dbReference type="SAM" id="MobiDB-lite"/>
    </source>
</evidence>
<proteinExistence type="predicted"/>
<evidence type="ECO:0000313" key="3">
    <source>
        <dbReference type="EMBL" id="KAK3248204.1"/>
    </source>
</evidence>
<name>A0AAE0C5F5_9CHLO</name>
<keyword evidence="4" id="KW-1185">Reference proteome</keyword>
<evidence type="ECO:0000256" key="2">
    <source>
        <dbReference type="SAM" id="Phobius"/>
    </source>
</evidence>
<feature type="transmembrane region" description="Helical" evidence="2">
    <location>
        <begin position="138"/>
        <end position="157"/>
    </location>
</feature>
<comment type="caution">
    <text evidence="3">The sequence shown here is derived from an EMBL/GenBank/DDBJ whole genome shotgun (WGS) entry which is preliminary data.</text>
</comment>
<keyword evidence="2" id="KW-0472">Membrane</keyword>
<keyword evidence="2" id="KW-0812">Transmembrane</keyword>
<dbReference type="AlphaFoldDB" id="A0AAE0C5F5"/>
<dbReference type="Proteomes" id="UP001190700">
    <property type="component" value="Unassembled WGS sequence"/>
</dbReference>
<evidence type="ECO:0000313" key="4">
    <source>
        <dbReference type="Proteomes" id="UP001190700"/>
    </source>
</evidence>
<reference evidence="3 4" key="1">
    <citation type="journal article" date="2015" name="Genome Biol. Evol.">
        <title>Comparative Genomics of a Bacterivorous Green Alga Reveals Evolutionary Causalities and Consequences of Phago-Mixotrophic Mode of Nutrition.</title>
        <authorList>
            <person name="Burns J.A."/>
            <person name="Paasch A."/>
            <person name="Narechania A."/>
            <person name="Kim E."/>
        </authorList>
    </citation>
    <scope>NUCLEOTIDE SEQUENCE [LARGE SCALE GENOMIC DNA]</scope>
    <source>
        <strain evidence="3 4">PLY_AMNH</strain>
    </source>
</reference>
<organism evidence="3 4">
    <name type="scientific">Cymbomonas tetramitiformis</name>
    <dbReference type="NCBI Taxonomy" id="36881"/>
    <lineage>
        <taxon>Eukaryota</taxon>
        <taxon>Viridiplantae</taxon>
        <taxon>Chlorophyta</taxon>
        <taxon>Pyramimonadophyceae</taxon>
        <taxon>Pyramimonadales</taxon>
        <taxon>Pyramimonadaceae</taxon>
        <taxon>Cymbomonas</taxon>
    </lineage>
</organism>
<gene>
    <name evidence="3" type="ORF">CYMTET_42323</name>
</gene>
<protein>
    <submittedName>
        <fullName evidence="3">Uncharacterized protein</fullName>
    </submittedName>
</protein>